<dbReference type="GO" id="GO:0000049">
    <property type="term" value="F:tRNA binding"/>
    <property type="evidence" value="ECO:0007669"/>
    <property type="project" value="TreeGrafter"/>
</dbReference>
<evidence type="ECO:0000313" key="14">
    <source>
        <dbReference type="Proteomes" id="UP000092024"/>
    </source>
</evidence>
<comment type="caution">
    <text evidence="13">The sequence shown here is derived from an EMBL/GenBank/DDBJ whole genome shotgun (WGS) entry which is preliminary data.</text>
</comment>
<dbReference type="Gene3D" id="1.10.246.80">
    <property type="match status" value="1"/>
</dbReference>
<evidence type="ECO:0000256" key="7">
    <source>
        <dbReference type="ARBA" id="ARBA00022842"/>
    </source>
</evidence>
<dbReference type="InterPro" id="IPR032810">
    <property type="entry name" value="CCA-adding_enz_C"/>
</dbReference>
<evidence type="ECO:0000256" key="4">
    <source>
        <dbReference type="ARBA" id="ARBA00022695"/>
    </source>
</evidence>
<dbReference type="PANTHER" id="PTHR46173">
    <property type="entry name" value="CCA TRNA NUCLEOTIDYLTRANSFERASE 1, MITOCHONDRIAL"/>
    <property type="match status" value="1"/>
</dbReference>
<dbReference type="STRING" id="1844972.A7K91_04200"/>
<dbReference type="PANTHER" id="PTHR46173:SF1">
    <property type="entry name" value="CCA TRNA NUCLEOTIDYLTRANSFERASE 1, MITOCHONDRIAL"/>
    <property type="match status" value="1"/>
</dbReference>
<proteinExistence type="inferred from homology"/>
<evidence type="ECO:0000256" key="8">
    <source>
        <dbReference type="ARBA" id="ARBA00022884"/>
    </source>
</evidence>
<evidence type="ECO:0008006" key="15">
    <source>
        <dbReference type="Google" id="ProtNLM"/>
    </source>
</evidence>
<dbReference type="GO" id="GO:0000166">
    <property type="term" value="F:nucleotide binding"/>
    <property type="evidence" value="ECO:0007669"/>
    <property type="project" value="UniProtKB-KW"/>
</dbReference>
<evidence type="ECO:0000256" key="3">
    <source>
        <dbReference type="ARBA" id="ARBA00022694"/>
    </source>
</evidence>
<dbReference type="EMBL" id="LYPA01000064">
    <property type="protein sequence ID" value="OBR64793.1"/>
    <property type="molecule type" value="Genomic_DNA"/>
</dbReference>
<keyword evidence="5" id="KW-0479">Metal-binding</keyword>
<dbReference type="SUPFAM" id="SSF81891">
    <property type="entry name" value="Poly A polymerase C-terminal region-like"/>
    <property type="match status" value="1"/>
</dbReference>
<keyword evidence="3" id="KW-0819">tRNA processing</keyword>
<accession>A0A1A5YGU9</accession>
<dbReference type="Pfam" id="PF01743">
    <property type="entry name" value="PolyA_pol"/>
    <property type="match status" value="1"/>
</dbReference>
<evidence type="ECO:0000256" key="5">
    <source>
        <dbReference type="ARBA" id="ARBA00022723"/>
    </source>
</evidence>
<sequence>MKTELSSGMKTALPVLLTLIKHGHEAVFVGGAVRDLMLGLEDKDVDIATSALPEQTMALFPKCIGTGLQHGTVTVMVEGNGYEVTTYRQESPYEDHRRPGSVQFIGNLEGDLLRRDFTINAMALGADGELHDPFGGLEDLKNRRLRCVGDPDARLQEDALRMLRGVRFIGTYGLSPTLSTWRALRRHRALLRHVAMERVQAELDKMVDGPAPERSLAWLSLSGLLKHTREELNLPEPIDCIDLSWLGELPGKDNRYAALFIACGMDGAAAFSCMSKLRFSGKRMDAVRNRLDMHARYLLVPEEADEDSLWRKTVLEYGREAAAEWLEMALLLPDELAPGIAGKGGGYRHVMESLPVSSARELSVNGAELAEALGKKPGPWTREMLLRLLHAVADGELLNHKEVLISQGMKWTMESNHEPK</sequence>
<evidence type="ECO:0000259" key="10">
    <source>
        <dbReference type="Pfam" id="PF01743"/>
    </source>
</evidence>
<feature type="domain" description="tRNA nucleotidyltransferase/poly(A) polymerase RNA and SrmB- binding" evidence="11">
    <location>
        <begin position="179"/>
        <end position="231"/>
    </location>
</feature>
<dbReference type="NCBIfam" id="NF009814">
    <property type="entry name" value="PRK13299.1"/>
    <property type="match status" value="1"/>
</dbReference>
<dbReference type="GO" id="GO:0016779">
    <property type="term" value="F:nucleotidyltransferase activity"/>
    <property type="evidence" value="ECO:0007669"/>
    <property type="project" value="UniProtKB-KW"/>
</dbReference>
<comment type="cofactor">
    <cofactor evidence="1">
        <name>Mg(2+)</name>
        <dbReference type="ChEBI" id="CHEBI:18420"/>
    </cofactor>
</comment>
<evidence type="ECO:0000313" key="13">
    <source>
        <dbReference type="EMBL" id="OBR64793.1"/>
    </source>
</evidence>
<dbReference type="InterPro" id="IPR002646">
    <property type="entry name" value="PolA_pol_head_dom"/>
</dbReference>
<reference evidence="13 14" key="1">
    <citation type="submission" date="2016-05" db="EMBL/GenBank/DDBJ databases">
        <title>Paenibacillus oryzae. sp. nov., isolated from the rice root.</title>
        <authorList>
            <person name="Zhang J."/>
            <person name="Zhang X."/>
        </authorList>
    </citation>
    <scope>NUCLEOTIDE SEQUENCE [LARGE SCALE GENOMIC DNA]</scope>
    <source>
        <strain evidence="13 14">1DrF-4</strain>
    </source>
</reference>
<gene>
    <name evidence="13" type="ORF">A7K91_04200</name>
</gene>
<keyword evidence="7" id="KW-0460">Magnesium</keyword>
<dbReference type="InterPro" id="IPR050264">
    <property type="entry name" value="Bact_CCA-adding_enz_type3_sf"/>
</dbReference>
<dbReference type="Proteomes" id="UP000092024">
    <property type="component" value="Unassembled WGS sequence"/>
</dbReference>
<dbReference type="SUPFAM" id="SSF81301">
    <property type="entry name" value="Nucleotidyltransferase"/>
    <property type="match status" value="1"/>
</dbReference>
<feature type="domain" description="CCA-adding enzyme C-terminal" evidence="12">
    <location>
        <begin position="254"/>
        <end position="406"/>
    </location>
</feature>
<protein>
    <recommendedName>
        <fullName evidence="15">CCA tRNA nucleotidyltransferase</fullName>
    </recommendedName>
</protein>
<keyword evidence="8 9" id="KW-0694">RNA-binding</keyword>
<evidence type="ECO:0000256" key="6">
    <source>
        <dbReference type="ARBA" id="ARBA00022741"/>
    </source>
</evidence>
<keyword evidence="2 9" id="KW-0808">Transferase</keyword>
<dbReference type="GO" id="GO:0008033">
    <property type="term" value="P:tRNA processing"/>
    <property type="evidence" value="ECO:0007669"/>
    <property type="project" value="UniProtKB-KW"/>
</dbReference>
<dbReference type="AlphaFoldDB" id="A0A1A5YGU9"/>
<dbReference type="Gene3D" id="3.30.460.10">
    <property type="entry name" value="Beta Polymerase, domain 2"/>
    <property type="match status" value="1"/>
</dbReference>
<dbReference type="Gene3D" id="1.10.3090.10">
    <property type="entry name" value="cca-adding enzyme, domain 2"/>
    <property type="match status" value="1"/>
</dbReference>
<keyword evidence="4" id="KW-0548">Nucleotidyltransferase</keyword>
<keyword evidence="6" id="KW-0547">Nucleotide-binding</keyword>
<organism evidence="13 14">
    <name type="scientific">Paenibacillus oryzae</name>
    <dbReference type="NCBI Taxonomy" id="1844972"/>
    <lineage>
        <taxon>Bacteria</taxon>
        <taxon>Bacillati</taxon>
        <taxon>Bacillota</taxon>
        <taxon>Bacilli</taxon>
        <taxon>Bacillales</taxon>
        <taxon>Paenibacillaceae</taxon>
        <taxon>Paenibacillus</taxon>
    </lineage>
</organism>
<dbReference type="InterPro" id="IPR043519">
    <property type="entry name" value="NT_sf"/>
</dbReference>
<evidence type="ECO:0000256" key="9">
    <source>
        <dbReference type="RuleBase" id="RU003953"/>
    </source>
</evidence>
<dbReference type="GO" id="GO:0046872">
    <property type="term" value="F:metal ion binding"/>
    <property type="evidence" value="ECO:0007669"/>
    <property type="project" value="UniProtKB-KW"/>
</dbReference>
<evidence type="ECO:0000256" key="2">
    <source>
        <dbReference type="ARBA" id="ARBA00022679"/>
    </source>
</evidence>
<feature type="domain" description="Poly A polymerase head" evidence="10">
    <location>
        <begin position="28"/>
        <end position="146"/>
    </location>
</feature>
<dbReference type="InterPro" id="IPR032828">
    <property type="entry name" value="PolyA_RNA-bd"/>
</dbReference>
<evidence type="ECO:0000259" key="11">
    <source>
        <dbReference type="Pfam" id="PF12627"/>
    </source>
</evidence>
<dbReference type="CDD" id="cd05398">
    <property type="entry name" value="NT_ClassII-CCAase"/>
    <property type="match status" value="1"/>
</dbReference>
<dbReference type="Pfam" id="PF13735">
    <property type="entry name" value="tRNA_NucTran2_2"/>
    <property type="match status" value="1"/>
</dbReference>
<evidence type="ECO:0000259" key="12">
    <source>
        <dbReference type="Pfam" id="PF13735"/>
    </source>
</evidence>
<name>A0A1A5YGU9_9BACL</name>
<evidence type="ECO:0000256" key="1">
    <source>
        <dbReference type="ARBA" id="ARBA00001946"/>
    </source>
</evidence>
<comment type="similarity">
    <text evidence="9">Belongs to the tRNA nucleotidyltransferase/poly(A) polymerase family.</text>
</comment>
<keyword evidence="14" id="KW-1185">Reference proteome</keyword>
<dbReference type="Pfam" id="PF12627">
    <property type="entry name" value="PolyA_pol_RNAbd"/>
    <property type="match status" value="1"/>
</dbReference>